<name>A0A9K3GRQ5_9EUKA</name>
<feature type="non-terminal residue" evidence="1">
    <location>
        <position position="1"/>
    </location>
</feature>
<dbReference type="Proteomes" id="UP000265618">
    <property type="component" value="Unassembled WGS sequence"/>
</dbReference>
<organism evidence="1 2">
    <name type="scientific">Kipferlia bialata</name>
    <dbReference type="NCBI Taxonomy" id="797122"/>
    <lineage>
        <taxon>Eukaryota</taxon>
        <taxon>Metamonada</taxon>
        <taxon>Carpediemonas-like organisms</taxon>
        <taxon>Kipferlia</taxon>
    </lineage>
</organism>
<dbReference type="EMBL" id="BDIP01009310">
    <property type="protein sequence ID" value="GIQ92265.1"/>
    <property type="molecule type" value="Genomic_DNA"/>
</dbReference>
<evidence type="ECO:0000313" key="2">
    <source>
        <dbReference type="Proteomes" id="UP000265618"/>
    </source>
</evidence>
<keyword evidence="2" id="KW-1185">Reference proteome</keyword>
<reference evidence="1 2" key="1">
    <citation type="journal article" date="2018" name="PLoS ONE">
        <title>The draft genome of Kipferlia bialata reveals reductive genome evolution in fornicate parasites.</title>
        <authorList>
            <person name="Tanifuji G."/>
            <person name="Takabayashi S."/>
            <person name="Kume K."/>
            <person name="Takagi M."/>
            <person name="Nakayama T."/>
            <person name="Kamikawa R."/>
            <person name="Inagaki Y."/>
            <person name="Hashimoto T."/>
        </authorList>
    </citation>
    <scope>NUCLEOTIDE SEQUENCE [LARGE SCALE GENOMIC DNA]</scope>
    <source>
        <strain evidence="1">NY0173</strain>
    </source>
</reference>
<feature type="non-terminal residue" evidence="1">
    <location>
        <position position="167"/>
    </location>
</feature>
<proteinExistence type="predicted"/>
<evidence type="ECO:0000313" key="1">
    <source>
        <dbReference type="EMBL" id="GIQ92265.1"/>
    </source>
</evidence>
<sequence length="167" mass="19603">YQEEHPWETQDVIEGYRAQCRDALNRLAYKSSKQEEARHLDEYARDTAEIAARKLREVLYTRPVEYEAEWERWSALERLVEDRHRTLYTDAPSGQISPDAVLSTKRQNEAALDAVARFVFAQSGIPVTDSVTAHLLVLVSRQRQLRVSLTQQTREWEEQEEERLRVC</sequence>
<protein>
    <submittedName>
        <fullName evidence="1">Uncharacterized protein</fullName>
    </submittedName>
</protein>
<accession>A0A9K3GRQ5</accession>
<dbReference type="AlphaFoldDB" id="A0A9K3GRQ5"/>
<gene>
    <name evidence="1" type="ORF">KIPB_015934</name>
</gene>
<comment type="caution">
    <text evidence="1">The sequence shown here is derived from an EMBL/GenBank/DDBJ whole genome shotgun (WGS) entry which is preliminary data.</text>
</comment>